<dbReference type="AlphaFoldDB" id="A0A4C1YY54"/>
<proteinExistence type="predicted"/>
<dbReference type="Proteomes" id="UP000299102">
    <property type="component" value="Unassembled WGS sequence"/>
</dbReference>
<feature type="compositionally biased region" description="Basic and acidic residues" evidence="1">
    <location>
        <begin position="98"/>
        <end position="108"/>
    </location>
</feature>
<feature type="compositionally biased region" description="Low complexity" evidence="1">
    <location>
        <begin position="87"/>
        <end position="97"/>
    </location>
</feature>
<feature type="compositionally biased region" description="Low complexity" evidence="1">
    <location>
        <begin position="109"/>
        <end position="125"/>
    </location>
</feature>
<dbReference type="EMBL" id="BGZK01001449">
    <property type="protein sequence ID" value="GBP80190.1"/>
    <property type="molecule type" value="Genomic_DNA"/>
</dbReference>
<feature type="non-terminal residue" evidence="2">
    <location>
        <position position="1"/>
    </location>
</feature>
<evidence type="ECO:0000256" key="1">
    <source>
        <dbReference type="SAM" id="MobiDB-lite"/>
    </source>
</evidence>
<reference evidence="2 3" key="1">
    <citation type="journal article" date="2019" name="Commun. Biol.">
        <title>The bagworm genome reveals a unique fibroin gene that provides high tensile strength.</title>
        <authorList>
            <person name="Kono N."/>
            <person name="Nakamura H."/>
            <person name="Ohtoshi R."/>
            <person name="Tomita M."/>
            <person name="Numata K."/>
            <person name="Arakawa K."/>
        </authorList>
    </citation>
    <scope>NUCLEOTIDE SEQUENCE [LARGE SCALE GENOMIC DNA]</scope>
</reference>
<dbReference type="OrthoDB" id="10067219at2759"/>
<dbReference type="GO" id="GO:0003677">
    <property type="term" value="F:DNA binding"/>
    <property type="evidence" value="ECO:0007669"/>
    <property type="project" value="UniProtKB-KW"/>
</dbReference>
<keyword evidence="3" id="KW-1185">Reference proteome</keyword>
<sequence length="125" mass="13407">SDKSARGRGPRPAAVVRARCCAPAYAYVTYAQSACAVTVTCLVALPQVHGKRYAYRFDWAGLVAACQAQAPEPPPYWRYLPPRAPPTRRAAGAAAARSRPETSERLRSDSATARADSAITAMTLK</sequence>
<evidence type="ECO:0000313" key="3">
    <source>
        <dbReference type="Proteomes" id="UP000299102"/>
    </source>
</evidence>
<gene>
    <name evidence="2" type="primary">Ets21C</name>
    <name evidence="2" type="ORF">EVAR_97384_1</name>
</gene>
<organism evidence="2 3">
    <name type="scientific">Eumeta variegata</name>
    <name type="common">Bagworm moth</name>
    <name type="synonym">Eumeta japonica</name>
    <dbReference type="NCBI Taxonomy" id="151549"/>
    <lineage>
        <taxon>Eukaryota</taxon>
        <taxon>Metazoa</taxon>
        <taxon>Ecdysozoa</taxon>
        <taxon>Arthropoda</taxon>
        <taxon>Hexapoda</taxon>
        <taxon>Insecta</taxon>
        <taxon>Pterygota</taxon>
        <taxon>Neoptera</taxon>
        <taxon>Endopterygota</taxon>
        <taxon>Lepidoptera</taxon>
        <taxon>Glossata</taxon>
        <taxon>Ditrysia</taxon>
        <taxon>Tineoidea</taxon>
        <taxon>Psychidae</taxon>
        <taxon>Oiketicinae</taxon>
        <taxon>Eumeta</taxon>
    </lineage>
</organism>
<feature type="region of interest" description="Disordered" evidence="1">
    <location>
        <begin position="87"/>
        <end position="125"/>
    </location>
</feature>
<evidence type="ECO:0000313" key="2">
    <source>
        <dbReference type="EMBL" id="GBP80190.1"/>
    </source>
</evidence>
<protein>
    <submittedName>
        <fullName evidence="2">DNA-binding protein D-ETS-6</fullName>
    </submittedName>
</protein>
<comment type="caution">
    <text evidence="2">The sequence shown here is derived from an EMBL/GenBank/DDBJ whole genome shotgun (WGS) entry which is preliminary data.</text>
</comment>
<keyword evidence="2" id="KW-0238">DNA-binding</keyword>
<name>A0A4C1YY54_EUMVA</name>
<accession>A0A4C1YY54</accession>